<reference evidence="1" key="1">
    <citation type="submission" date="2021-06" db="EMBL/GenBank/DDBJ databases">
        <authorList>
            <person name="Kallberg Y."/>
            <person name="Tangrot J."/>
            <person name="Rosling A."/>
        </authorList>
    </citation>
    <scope>NUCLEOTIDE SEQUENCE</scope>
    <source>
        <strain evidence="1">MA453B</strain>
    </source>
</reference>
<sequence length="446" mass="52897">MQKDEYHHYIPRFILRNFAIDNYERIFSSNRKLFTQKQKFWKSKKKGESLQIYDRANDQLCISLIARIYGDINMYKDLNHNDAMRVEKKLSILEEKASKVVRDIIETSQMKSQIVLLRKDLADLRKFLFIMDYRKPSRRNQFADKRFDIVTGSMVENFMQEHNLQSSQEVWLQNVREIIDTPHEDVKDNTRIFVVDRMDYRLRMIDCFLAIWQAGENDEFIMTSNSFGLFEGINYDVPIQVGGFGGPRQIAFHWFYVISPKLAVVLCASGFREGVGFEALDKFLGFKHRSIFKNVSHPPPIPEYVGFKEPSKLRPESEFDKPFDFREFDNRFDWWANQSGLKKQDNDKFTFTFVKANSATVHLVNSILLNEANPDLQLSFLSLPYLYKTIVKYYKNFKDNNFMPSQDFSKMKRTLFIALNKTHKEDLNLRRNILVCGKYWNLCKFE</sequence>
<evidence type="ECO:0000313" key="2">
    <source>
        <dbReference type="Proteomes" id="UP000789405"/>
    </source>
</evidence>
<accession>A0A9N8VN75</accession>
<dbReference type="InterPro" id="IPR025332">
    <property type="entry name" value="DUF4238"/>
</dbReference>
<proteinExistence type="predicted"/>
<name>A0A9N8VN75_9GLOM</name>
<organism evidence="1 2">
    <name type="scientific">Dentiscutata erythropus</name>
    <dbReference type="NCBI Taxonomy" id="1348616"/>
    <lineage>
        <taxon>Eukaryota</taxon>
        <taxon>Fungi</taxon>
        <taxon>Fungi incertae sedis</taxon>
        <taxon>Mucoromycota</taxon>
        <taxon>Glomeromycotina</taxon>
        <taxon>Glomeromycetes</taxon>
        <taxon>Diversisporales</taxon>
        <taxon>Gigasporaceae</taxon>
        <taxon>Dentiscutata</taxon>
    </lineage>
</organism>
<keyword evidence="2" id="KW-1185">Reference proteome</keyword>
<dbReference type="Pfam" id="PF14022">
    <property type="entry name" value="DUF4238"/>
    <property type="match status" value="1"/>
</dbReference>
<protein>
    <submittedName>
        <fullName evidence="1">21252_t:CDS:1</fullName>
    </submittedName>
</protein>
<comment type="caution">
    <text evidence="1">The sequence shown here is derived from an EMBL/GenBank/DDBJ whole genome shotgun (WGS) entry which is preliminary data.</text>
</comment>
<dbReference type="Proteomes" id="UP000789405">
    <property type="component" value="Unassembled WGS sequence"/>
</dbReference>
<dbReference type="AlphaFoldDB" id="A0A9N8VN75"/>
<gene>
    <name evidence="1" type="ORF">DERYTH_LOCUS721</name>
</gene>
<evidence type="ECO:0000313" key="1">
    <source>
        <dbReference type="EMBL" id="CAG8455068.1"/>
    </source>
</evidence>
<dbReference type="EMBL" id="CAJVPY010000170">
    <property type="protein sequence ID" value="CAG8455068.1"/>
    <property type="molecule type" value="Genomic_DNA"/>
</dbReference>
<dbReference type="OrthoDB" id="5340163at2759"/>